<gene>
    <name evidence="1" type="ORF">R4198_17460</name>
</gene>
<name>A0ABU4EW73_WILMA</name>
<organism evidence="1 2">
    <name type="scientific">Williamsia marianensis</name>
    <dbReference type="NCBI Taxonomy" id="85044"/>
    <lineage>
        <taxon>Bacteria</taxon>
        <taxon>Bacillati</taxon>
        <taxon>Actinomycetota</taxon>
        <taxon>Actinomycetes</taxon>
        <taxon>Mycobacteriales</taxon>
        <taxon>Nocardiaceae</taxon>
        <taxon>Williamsia</taxon>
    </lineage>
</organism>
<evidence type="ECO:0000313" key="1">
    <source>
        <dbReference type="EMBL" id="MDV7135490.1"/>
    </source>
</evidence>
<dbReference type="Proteomes" id="UP001185792">
    <property type="component" value="Unassembled WGS sequence"/>
</dbReference>
<accession>A0ABU4EW73</accession>
<sequence>MSKDDAVYFLLVYSFDQGKLVHQDEFNDRTAAIRAYDECEREYRGTLDKFEVVLIGADSIQTVMQTHGHYFSSSDSSMFSEFLTEA</sequence>
<dbReference type="RefSeq" id="WP_317713922.1">
    <property type="nucleotide sequence ID" value="NZ_JAWLUM010000003.1"/>
</dbReference>
<protein>
    <submittedName>
        <fullName evidence="1">Uncharacterized protein</fullName>
    </submittedName>
</protein>
<proteinExistence type="predicted"/>
<evidence type="ECO:0000313" key="2">
    <source>
        <dbReference type="Proteomes" id="UP001185792"/>
    </source>
</evidence>
<keyword evidence="2" id="KW-1185">Reference proteome</keyword>
<reference evidence="1 2" key="1">
    <citation type="submission" date="2023-10" db="EMBL/GenBank/DDBJ databases">
        <title>Development of a sustainable strategy for remediation of hydrocarbon-contaminated territories based on the waste exchange concept.</title>
        <authorList>
            <person name="Krivoruchko A."/>
        </authorList>
    </citation>
    <scope>NUCLEOTIDE SEQUENCE [LARGE SCALE GENOMIC DNA]</scope>
    <source>
        <strain evidence="1 2">IEGM 1236</strain>
    </source>
</reference>
<dbReference type="EMBL" id="JAWLUM010000003">
    <property type="protein sequence ID" value="MDV7135490.1"/>
    <property type="molecule type" value="Genomic_DNA"/>
</dbReference>
<comment type="caution">
    <text evidence="1">The sequence shown here is derived from an EMBL/GenBank/DDBJ whole genome shotgun (WGS) entry which is preliminary data.</text>
</comment>